<evidence type="ECO:0000313" key="13">
    <source>
        <dbReference type="Proteomes" id="UP000426027"/>
    </source>
</evidence>
<dbReference type="Pfam" id="PF11867">
    <property type="entry name" value="T1RH-like_C"/>
    <property type="match status" value="1"/>
</dbReference>
<evidence type="ECO:0000256" key="4">
    <source>
        <dbReference type="ARBA" id="ARBA00022741"/>
    </source>
</evidence>
<gene>
    <name evidence="12" type="ORF">GLV81_12060</name>
</gene>
<dbReference type="InterPro" id="IPR004473">
    <property type="entry name" value="Restrct_endonuc_typeI_HsdR"/>
</dbReference>
<comment type="subunit">
    <text evidence="10">The type I restriction/modification system is composed of three polypeptides R, M and S.</text>
</comment>
<name>A0A6I6G8V0_9BACT</name>
<evidence type="ECO:0000256" key="1">
    <source>
        <dbReference type="ARBA" id="ARBA00000851"/>
    </source>
</evidence>
<keyword evidence="7 10" id="KW-0378">Hydrolase</keyword>
<dbReference type="EC" id="3.1.21.3" evidence="10"/>
<keyword evidence="8 10" id="KW-0067">ATP-binding</keyword>
<accession>A0A6I6G8V0</accession>
<dbReference type="PROSITE" id="PS51192">
    <property type="entry name" value="HELICASE_ATP_BIND_1"/>
    <property type="match status" value="1"/>
</dbReference>
<dbReference type="PANTHER" id="PTHR30195:SF15">
    <property type="entry name" value="TYPE I RESTRICTION ENZYME HINDI ENDONUCLEASE SUBUNIT"/>
    <property type="match status" value="1"/>
</dbReference>
<proteinExistence type="inferred from homology"/>
<dbReference type="CDD" id="cd18800">
    <property type="entry name" value="SF2_C_EcoR124I-like"/>
    <property type="match status" value="1"/>
</dbReference>
<dbReference type="Proteomes" id="UP000426027">
    <property type="component" value="Chromosome"/>
</dbReference>
<dbReference type="InterPro" id="IPR014001">
    <property type="entry name" value="Helicase_ATP-bd"/>
</dbReference>
<dbReference type="PANTHER" id="PTHR30195">
    <property type="entry name" value="TYPE I SITE-SPECIFIC DEOXYRIBONUCLEASE PROTEIN SUBUNIT M AND R"/>
    <property type="match status" value="1"/>
</dbReference>
<dbReference type="InterPro" id="IPR007409">
    <property type="entry name" value="Restrct_endonuc_type1_HsdR_N"/>
</dbReference>
<comment type="catalytic activity">
    <reaction evidence="1 10">
        <text>Endonucleolytic cleavage of DNA to give random double-stranded fragments with terminal 5'-phosphates, ATP is simultaneously hydrolyzed.</text>
        <dbReference type="EC" id="3.1.21.3"/>
    </reaction>
</comment>
<dbReference type="Gene3D" id="3.90.1570.50">
    <property type="match status" value="1"/>
</dbReference>
<evidence type="ECO:0000256" key="8">
    <source>
        <dbReference type="ARBA" id="ARBA00022840"/>
    </source>
</evidence>
<dbReference type="SMART" id="SM00487">
    <property type="entry name" value="DEXDc"/>
    <property type="match status" value="1"/>
</dbReference>
<dbReference type="CDD" id="cd22332">
    <property type="entry name" value="HsdR_N"/>
    <property type="match status" value="1"/>
</dbReference>
<evidence type="ECO:0000256" key="7">
    <source>
        <dbReference type="ARBA" id="ARBA00022801"/>
    </source>
</evidence>
<evidence type="ECO:0000256" key="2">
    <source>
        <dbReference type="ARBA" id="ARBA00008598"/>
    </source>
</evidence>
<dbReference type="RefSeq" id="WP_157479087.1">
    <property type="nucleotide sequence ID" value="NZ_CP046566.1"/>
</dbReference>
<dbReference type="SUPFAM" id="SSF52540">
    <property type="entry name" value="P-loop containing nucleoside triphosphate hydrolases"/>
    <property type="match status" value="1"/>
</dbReference>
<dbReference type="InterPro" id="IPR021810">
    <property type="entry name" value="T1RH-like_C"/>
</dbReference>
<organism evidence="12 13">
    <name type="scientific">Phnomibacter ginsenosidimutans</name>
    <dbReference type="NCBI Taxonomy" id="2676868"/>
    <lineage>
        <taxon>Bacteria</taxon>
        <taxon>Pseudomonadati</taxon>
        <taxon>Bacteroidota</taxon>
        <taxon>Chitinophagia</taxon>
        <taxon>Chitinophagales</taxon>
        <taxon>Chitinophagaceae</taxon>
        <taxon>Phnomibacter</taxon>
    </lineage>
</organism>
<evidence type="ECO:0000256" key="9">
    <source>
        <dbReference type="ARBA" id="ARBA00023125"/>
    </source>
</evidence>
<keyword evidence="13" id="KW-1185">Reference proteome</keyword>
<dbReference type="GO" id="GO:0005524">
    <property type="term" value="F:ATP binding"/>
    <property type="evidence" value="ECO:0007669"/>
    <property type="project" value="UniProtKB-KW"/>
</dbReference>
<keyword evidence="9 10" id="KW-0238">DNA-binding</keyword>
<evidence type="ECO:0000256" key="3">
    <source>
        <dbReference type="ARBA" id="ARBA00022722"/>
    </source>
</evidence>
<reference evidence="12 13" key="1">
    <citation type="submission" date="2019-11" db="EMBL/GenBank/DDBJ databases">
        <authorList>
            <person name="Im W.T."/>
        </authorList>
    </citation>
    <scope>NUCLEOTIDE SEQUENCE [LARGE SCALE GENOMIC DNA]</scope>
    <source>
        <strain evidence="12 13">SB-02</strain>
    </source>
</reference>
<dbReference type="InterPro" id="IPR040980">
    <property type="entry name" value="SWI2_SNF2"/>
</dbReference>
<dbReference type="InterPro" id="IPR051268">
    <property type="entry name" value="Type-I_R_enzyme_R_subunit"/>
</dbReference>
<dbReference type="GO" id="GO:0009035">
    <property type="term" value="F:type I site-specific deoxyribonuclease activity"/>
    <property type="evidence" value="ECO:0007669"/>
    <property type="project" value="UniProtKB-EC"/>
</dbReference>
<dbReference type="GO" id="GO:0003677">
    <property type="term" value="F:DNA binding"/>
    <property type="evidence" value="ECO:0007669"/>
    <property type="project" value="UniProtKB-KW"/>
</dbReference>
<dbReference type="InterPro" id="IPR055180">
    <property type="entry name" value="HsdR_RecA-like_helicase_dom_2"/>
</dbReference>
<dbReference type="Gene3D" id="3.40.50.300">
    <property type="entry name" value="P-loop containing nucleotide triphosphate hydrolases"/>
    <property type="match status" value="2"/>
</dbReference>
<dbReference type="Pfam" id="PF18766">
    <property type="entry name" value="SWI2_SNF2"/>
    <property type="match status" value="1"/>
</dbReference>
<feature type="domain" description="Helicase ATP-binding" evidence="11">
    <location>
        <begin position="305"/>
        <end position="482"/>
    </location>
</feature>
<keyword evidence="4 10" id="KW-0547">Nucleotide-binding</keyword>
<dbReference type="InterPro" id="IPR027417">
    <property type="entry name" value="P-loop_NTPase"/>
</dbReference>
<dbReference type="Pfam" id="PF22679">
    <property type="entry name" value="T1R_D3-like"/>
    <property type="match status" value="1"/>
</dbReference>
<keyword evidence="5 10" id="KW-0680">Restriction system</keyword>
<dbReference type="NCBIfam" id="TIGR00348">
    <property type="entry name" value="hsdR"/>
    <property type="match status" value="1"/>
</dbReference>
<dbReference type="Pfam" id="PF04313">
    <property type="entry name" value="HSDR_N"/>
    <property type="match status" value="1"/>
</dbReference>
<dbReference type="EMBL" id="CP046566">
    <property type="protein sequence ID" value="QGW28734.1"/>
    <property type="molecule type" value="Genomic_DNA"/>
</dbReference>
<evidence type="ECO:0000256" key="5">
    <source>
        <dbReference type="ARBA" id="ARBA00022747"/>
    </source>
</evidence>
<comment type="similarity">
    <text evidence="2 10">Belongs to the HsdR family.</text>
</comment>
<evidence type="ECO:0000313" key="12">
    <source>
        <dbReference type="EMBL" id="QGW28734.1"/>
    </source>
</evidence>
<protein>
    <recommendedName>
        <fullName evidence="10">Type I restriction enzyme endonuclease subunit</fullName>
        <shortName evidence="10">R protein</shortName>
        <ecNumber evidence="10">3.1.21.3</ecNumber>
    </recommendedName>
</protein>
<keyword evidence="6" id="KW-0255">Endonuclease</keyword>
<evidence type="ECO:0000259" key="11">
    <source>
        <dbReference type="PROSITE" id="PS51192"/>
    </source>
</evidence>
<dbReference type="GO" id="GO:0009307">
    <property type="term" value="P:DNA restriction-modification system"/>
    <property type="evidence" value="ECO:0007669"/>
    <property type="project" value="UniProtKB-KW"/>
</dbReference>
<dbReference type="REBASE" id="364941">
    <property type="entry name" value="FspSB02ORF12040P"/>
</dbReference>
<comment type="function">
    <text evidence="10">Subunit R is required for both nuclease and ATPase activities, but not for modification.</text>
</comment>
<keyword evidence="3" id="KW-0540">Nuclease</keyword>
<sequence>MAEYINVEKPFLDKLRQLNWQVIDQGLGVPQEPSKSLRENFKQVVLPQVFKDSIKAINKMPDGTEWLTDKQLNELLFEIQNFPGKSLHEANKEIHRLLLKGTTVNKNELTGEVNPTVRLVDFRNWDRNSFIAINQFRLLTPGTSRQGIIPDIVLFLNGLPVVVVEAKDFDVAEPLSEAYLQVTRYANTRQDDYGVKEGEEKLFHYNIFSIITHGTEARVGTISADFDFYNNWVDIFPEEYKTVAFPPNEERQEVLIHGMLNKEILVDILKHYTLFMEIKKGVEVKVVARYNQYRAVGKIIRNLRSGHTPKEKGGVVWHTQGSGKSLTMVFLVRKLRSSDDLKDLKIISIVDRVDLEEQLADTLKYANESLSIIDSKADLTELNDDTANLNIVMIHKFLADNNVSAQSLIDAGIVPTFDKFETINASDRILLMVDEAHRTQGGDMGDNLFNAFPQAVRIGFTGTPLLTERHEIKTHERFGGRLDENGEPWIDTYKFDKAVADRATVEIKYIGKVSKDKIEDKELFDAEFEDMFKQRTQEEREEIQRRYGSFIAYLESKDRIAEIAKDIIEHYYTDILVNGFKAQVVASSIVAAVRYKYELEIAIQNKIAELKALPDGERDDERIKQLEFLKVHAIVSSMGNNEPGYISKARREALDIDAKNSFKKDFDYEKPESGIGIICVCDRLITGFDAPIEQVMYLDKGMREHDLFQAITRVNRTKKGKSFGLIVDYYGVTKHLAEALAIYTDKDKDKLKNFLNVFRDINKEIPVLEARYKRILNLFTDNKLNEIENFLNQKFTDQAAEFEFAESCIEQAKNIKFRAELLTYSKSFFDSLDLLFNTQAGGEYWVRAKRLGYLLWRIKDRYKDETMDLKWASQKVRQLIDKHLFSLGIDTKVQQVSILSDEFKTKVDYLNKTPKSKASEMEHAIRWHIKVNLEKDPTLYNRFKDRLEMILNSYKENWEEIVKQLTGLRDQMAEGRQVETEGISIVEAPFYDLLKAGTSDESEEEIHKVKELTHALFLILKETAEINNFWTDKAAERKRIEGMIEDEIRYSKVAELSPKASEMATELMKLAKNRETDLR</sequence>
<evidence type="ECO:0000256" key="10">
    <source>
        <dbReference type="RuleBase" id="RU364115"/>
    </source>
</evidence>
<dbReference type="KEGG" id="fls:GLV81_12060"/>
<dbReference type="AlphaFoldDB" id="A0A6I6G8V0"/>
<evidence type="ECO:0000256" key="6">
    <source>
        <dbReference type="ARBA" id="ARBA00022759"/>
    </source>
</evidence>